<proteinExistence type="inferred from homology"/>
<accession>A0A0S7BI51</accession>
<dbReference type="AlphaFoldDB" id="A0A0S7BI51"/>
<dbReference type="PROSITE" id="PS00449">
    <property type="entry name" value="ATPASE_A"/>
    <property type="match status" value="1"/>
</dbReference>
<evidence type="ECO:0000256" key="7">
    <source>
        <dbReference type="ARBA" id="ARBA00022989"/>
    </source>
</evidence>
<evidence type="ECO:0000256" key="10">
    <source>
        <dbReference type="ARBA" id="ARBA00023310"/>
    </source>
</evidence>
<dbReference type="Gene3D" id="1.20.120.220">
    <property type="entry name" value="ATP synthase, F0 complex, subunit A"/>
    <property type="match status" value="1"/>
</dbReference>
<evidence type="ECO:0000313" key="12">
    <source>
        <dbReference type="EMBL" id="GAP15273.1"/>
    </source>
</evidence>
<evidence type="ECO:0000256" key="6">
    <source>
        <dbReference type="ARBA" id="ARBA00022781"/>
    </source>
</evidence>
<evidence type="ECO:0000256" key="4">
    <source>
        <dbReference type="ARBA" id="ARBA00022547"/>
    </source>
</evidence>
<dbReference type="InterPro" id="IPR035908">
    <property type="entry name" value="F0_ATP_A_sf"/>
</dbReference>
<protein>
    <recommendedName>
        <fullName evidence="11">ATP synthase subunit a</fullName>
    </recommendedName>
    <alternativeName>
        <fullName evidence="11">ATP synthase F0 sector subunit a</fullName>
    </alternativeName>
    <alternativeName>
        <fullName evidence="11">F-ATPase subunit 6</fullName>
    </alternativeName>
</protein>
<dbReference type="SUPFAM" id="SSF81336">
    <property type="entry name" value="F1F0 ATP synthase subunit A"/>
    <property type="match status" value="1"/>
</dbReference>
<feature type="transmembrane region" description="Helical" evidence="11">
    <location>
        <begin position="53"/>
        <end position="77"/>
    </location>
</feature>
<feature type="transmembrane region" description="Helical" evidence="11">
    <location>
        <begin position="198"/>
        <end position="217"/>
    </location>
</feature>
<feature type="transmembrane region" description="Helical" evidence="11">
    <location>
        <begin position="238"/>
        <end position="254"/>
    </location>
</feature>
<reference evidence="12" key="1">
    <citation type="submission" date="2015-07" db="EMBL/GenBank/DDBJ databases">
        <title>Draft Genome Sequences of Anaerolinea thermolimosa IMO-1, Bellilinea caldifistulae GOMI-1, Leptolinea tardivitalis YMTK-2, Levilinea saccharolytica KIBI-1,Longilinea arvoryzae KOME-1, Previously Described as Members of the Anaerolineaceae (Chloroflexi).</title>
        <authorList>
            <person name="Sekiguchi Y."/>
            <person name="Ohashi A."/>
            <person name="Matsuura N."/>
            <person name="Tourlousse M.D."/>
        </authorList>
    </citation>
    <scope>NUCLEOTIDE SEQUENCE [LARGE SCALE GENOMIC DNA]</scope>
    <source>
        <strain evidence="12">KOME-1</strain>
    </source>
</reference>
<evidence type="ECO:0000313" key="13">
    <source>
        <dbReference type="Proteomes" id="UP000055060"/>
    </source>
</evidence>
<organism evidence="12">
    <name type="scientific">Longilinea arvoryzae</name>
    <dbReference type="NCBI Taxonomy" id="360412"/>
    <lineage>
        <taxon>Bacteria</taxon>
        <taxon>Bacillati</taxon>
        <taxon>Chloroflexota</taxon>
        <taxon>Anaerolineae</taxon>
        <taxon>Anaerolineales</taxon>
        <taxon>Anaerolineaceae</taxon>
        <taxon>Longilinea</taxon>
    </lineage>
</organism>
<feature type="transmembrane region" description="Helical" evidence="11">
    <location>
        <begin position="295"/>
        <end position="316"/>
    </location>
</feature>
<dbReference type="CDD" id="cd00310">
    <property type="entry name" value="ATP-synt_Fo_a_6"/>
    <property type="match status" value="1"/>
</dbReference>
<keyword evidence="11" id="KW-1003">Cell membrane</keyword>
<evidence type="ECO:0000256" key="9">
    <source>
        <dbReference type="ARBA" id="ARBA00023136"/>
    </source>
</evidence>
<keyword evidence="9 11" id="KW-0472">Membrane</keyword>
<comment type="subcellular location">
    <subcellularLocation>
        <location evidence="11">Cell membrane</location>
        <topology evidence="11">Multi-pass membrane protein</topology>
    </subcellularLocation>
    <subcellularLocation>
        <location evidence="1">Membrane</location>
        <topology evidence="1">Multi-pass membrane protein</topology>
    </subcellularLocation>
</comment>
<evidence type="ECO:0000256" key="11">
    <source>
        <dbReference type="HAMAP-Rule" id="MF_01393"/>
    </source>
</evidence>
<evidence type="ECO:0000256" key="3">
    <source>
        <dbReference type="ARBA" id="ARBA00022448"/>
    </source>
</evidence>
<dbReference type="GO" id="GO:0045259">
    <property type="term" value="C:proton-transporting ATP synthase complex"/>
    <property type="evidence" value="ECO:0007669"/>
    <property type="project" value="UniProtKB-KW"/>
</dbReference>
<dbReference type="GO" id="GO:0046933">
    <property type="term" value="F:proton-transporting ATP synthase activity, rotational mechanism"/>
    <property type="evidence" value="ECO:0007669"/>
    <property type="project" value="UniProtKB-UniRule"/>
</dbReference>
<gene>
    <name evidence="11" type="primary">atpB</name>
    <name evidence="12" type="ORF">LARV_03057</name>
</gene>
<keyword evidence="5 11" id="KW-0812">Transmembrane</keyword>
<dbReference type="PANTHER" id="PTHR42823:SF3">
    <property type="entry name" value="ATP SYNTHASE SUBUNIT A, CHLOROPLASTIC"/>
    <property type="match status" value="1"/>
</dbReference>
<dbReference type="RefSeq" id="WP_152031819.1">
    <property type="nucleotide sequence ID" value="NZ_DF967972.1"/>
</dbReference>
<dbReference type="InterPro" id="IPR023011">
    <property type="entry name" value="ATP_synth_F0_asu_AS"/>
</dbReference>
<evidence type="ECO:0000256" key="5">
    <source>
        <dbReference type="ARBA" id="ARBA00022692"/>
    </source>
</evidence>
<feature type="transmembrane region" description="Helical" evidence="11">
    <location>
        <begin position="266"/>
        <end position="288"/>
    </location>
</feature>
<dbReference type="STRING" id="360412.LARV_03057"/>
<dbReference type="GO" id="GO:0042777">
    <property type="term" value="P:proton motive force-driven plasma membrane ATP synthesis"/>
    <property type="evidence" value="ECO:0007669"/>
    <property type="project" value="TreeGrafter"/>
</dbReference>
<keyword evidence="8 11" id="KW-0406">Ion transport</keyword>
<dbReference type="GO" id="GO:0005886">
    <property type="term" value="C:plasma membrane"/>
    <property type="evidence" value="ECO:0007669"/>
    <property type="project" value="UniProtKB-SubCell"/>
</dbReference>
<feature type="transmembrane region" description="Helical" evidence="11">
    <location>
        <begin position="124"/>
        <end position="141"/>
    </location>
</feature>
<keyword evidence="13" id="KW-1185">Reference proteome</keyword>
<keyword evidence="6 11" id="KW-0375">Hydrogen ion transport</keyword>
<dbReference type="OrthoDB" id="9789241at2"/>
<dbReference type="Proteomes" id="UP000055060">
    <property type="component" value="Unassembled WGS sequence"/>
</dbReference>
<keyword evidence="7 11" id="KW-1133">Transmembrane helix</keyword>
<evidence type="ECO:0000256" key="2">
    <source>
        <dbReference type="ARBA" id="ARBA00006810"/>
    </source>
</evidence>
<dbReference type="InterPro" id="IPR045082">
    <property type="entry name" value="ATP_syn_F0_a_bact/chloroplast"/>
</dbReference>
<comment type="function">
    <text evidence="11">Key component of the proton channel; it plays a direct role in the translocation of protons across the membrane.</text>
</comment>
<dbReference type="Pfam" id="PF00119">
    <property type="entry name" value="ATP-synt_A"/>
    <property type="match status" value="1"/>
</dbReference>
<keyword evidence="10 11" id="KW-0066">ATP synthesis</keyword>
<sequence>MEKTRKWRWGVNRWIILGLIVLSVITSRAFPPVRPEIALAPEALTPEITLPIIGNFALTNTMVAMLIGDIILIALALTVRGAVKKAEETGELIPRKKLAGAVEMLIEYLYNMTEGTAGKWAKQIFPFFVSITFLVLIANWMELIPGVDSIGFIHATTSEGHQIASVLGGIPYLTTTVAGEGQTGYTLVPFVRTLSTDLNFTVALALIAVVMTQVMGVRAQGMTYFTKFWNTKTFFSKPIFGLIDWVVGLLEIISEFSKVLSFSFRLFGNIFAGSVMLFVIGSLVPIFAQSIFLGLELFVGLIQALVFGMLTMTFMAQATHGHGEEQHA</sequence>
<dbReference type="PANTHER" id="PTHR42823">
    <property type="entry name" value="ATP SYNTHASE SUBUNIT A, CHLOROPLASTIC"/>
    <property type="match status" value="1"/>
</dbReference>
<keyword evidence="3 11" id="KW-0813">Transport</keyword>
<dbReference type="InterPro" id="IPR000568">
    <property type="entry name" value="ATP_synth_F0_asu"/>
</dbReference>
<evidence type="ECO:0000256" key="8">
    <source>
        <dbReference type="ARBA" id="ARBA00023065"/>
    </source>
</evidence>
<comment type="similarity">
    <text evidence="2 11">Belongs to the ATPase A chain family.</text>
</comment>
<dbReference type="EMBL" id="DF967972">
    <property type="protein sequence ID" value="GAP15273.1"/>
    <property type="molecule type" value="Genomic_DNA"/>
</dbReference>
<evidence type="ECO:0000256" key="1">
    <source>
        <dbReference type="ARBA" id="ARBA00004141"/>
    </source>
</evidence>
<keyword evidence="4 11" id="KW-0138">CF(0)</keyword>
<dbReference type="HAMAP" id="MF_01393">
    <property type="entry name" value="ATP_synth_a_bact"/>
    <property type="match status" value="1"/>
</dbReference>
<name>A0A0S7BI51_9CHLR</name>